<feature type="region of interest" description="Disordered" evidence="4">
    <location>
        <begin position="1895"/>
        <end position="1932"/>
    </location>
</feature>
<dbReference type="PANTHER" id="PTHR13743">
    <property type="entry name" value="BEIGE/BEACH-RELATED"/>
    <property type="match status" value="1"/>
</dbReference>
<reference evidence="7" key="1">
    <citation type="journal article" date="2014" name="PLoS Negl. Trop. Dis.">
        <title>An updated insight into the Sialotranscriptome of Triatoma infestans: developmental stage and geographic variations.</title>
        <authorList>
            <person name="Schwarz A."/>
            <person name="Medrano-Mercado N."/>
            <person name="Schaub G.A."/>
            <person name="Struchiner C.J."/>
            <person name="Bargues M.D."/>
            <person name="Levy M.Z."/>
            <person name="Ribeiro J.M."/>
        </authorList>
    </citation>
    <scope>NUCLEOTIDE SEQUENCE</scope>
    <source>
        <strain evidence="7">Chile</strain>
        <tissue evidence="7">Salivary glands</tissue>
    </source>
</reference>
<dbReference type="InterPro" id="IPR050865">
    <property type="entry name" value="BEACH_Domain"/>
</dbReference>
<dbReference type="InterPro" id="IPR036322">
    <property type="entry name" value="WD40_repeat_dom_sf"/>
</dbReference>
<feature type="compositionally biased region" description="Acidic residues" evidence="4">
    <location>
        <begin position="246"/>
        <end position="255"/>
    </location>
</feature>
<feature type="compositionally biased region" description="Polar residues" evidence="4">
    <location>
        <begin position="169"/>
        <end position="188"/>
    </location>
</feature>
<protein>
    <submittedName>
        <fullName evidence="7">Putative kinase a-anchor protein neurobeachin</fullName>
    </submittedName>
</protein>
<keyword evidence="1 3" id="KW-0853">WD repeat</keyword>
<sequence length="3369" mass="377199">TNKLNFFWESFLKAERNTYERGAWLDLFLAEALLQIQDGKTPTEILSLTSHSVANVLAEEVICDVKNICWNGNDEEDDFGPLRRHFLSGRGWRSLAVLHVLPLQEVKCFCELTTLLTTVYGLEDDSAGVGPFQQSAENPYVHSKQPADIEHVCRFRLPLRLKSRTFSLSSGIEGSPTGSSCRKISTSSHGKRQLVQHNANCNSTDSEANDPHSATSLRPNSLKIRLNPMDFDYFTSIVRGEEEEEAGCCDGDGENADDKNARNFSRSSTLPRKKGKRLSPVDFRDDRLTKVFKEEMSGYQFRLLIVDLLQALCQTESAQSKVLLYCFNFSLDQLCSLQFSALSGENKRVDDLKSSVTRLFLFSLDRILVQPDSIGAVVQKGALPLMLRLLEDGITKATRTRELRRISNGNGSLLDFIFGVQYAVINLVQCLLLQLQHHHSDIADKVDSFLVHFRQFTSSQNGRLVDRTIACILASSSHCSDPDTSALSRVRKIISLLTQLVLSFKQIRTRLVHIRSCKKSKHRNCRYLLLSHHHDDIFGRVYTNSVMPSTDINDGTCAITSLFMIFTRFLSEKTEREVAIKIMQCMMQCGTCCCFPASFLVSKVLRVIQQTDTRVRNLGLCLLEKTIYREVGAIGLVTLCKVCVSGEDNEKGFVDLTRHRWTCLEAFQDMLLSPNSKVSQAVGSHLIRVTPRCSIQVQREMFFGVFYPAFITTKKKYLCGGAERDKQAVILCLSAFTNLLGRIRFAEEFLQRDGLKHVLELIKDRNFTNLCCLILEVIIVLRIWKLEQKDIRESIDEKVIELKLLVDNIMDSSTEFLSTLKKFGCEKGEVVFHRIADWDNYIKCLERLGLFWRSWANLCIYSPQIRAFSDRHLSIQRYTLLTLFVQHLAKTIRIKEVGTTDYSEKITAINQLNLKLLEPLIVLSVISPYSGNPDGVSQLKDRLEKVVRGSLGLKSLCDVLLRSSGAKPCKRTVVPMHPMPKLDDLETGLASALDENNSESSLENSADEGYDADIDLPCRKMQEKDAISGKGSLPPSRRISSAMNERKISQIVHPQLCHLALHLIVKCHRDEKWTKECVYSLHKLSAALRDGPDNCLCLTESGFLKKLLVQFSDLLTTDNPQHYEMQHAVLELFCCLAKSCINAEEMAIYIGYFNSDSPPLKMLLPALLKLADGILPDQPKHILSFPTEYSNANLVNTTAAHKLAIGLHQQHISTNIQSCWSRGAIFLPLNAELGWAMWVQGFSFSLWMRLEPHYSVALSDHTDSYAESTSSESGRSSGLDDINIDHLLHIISIGYEAHVLEFWADTSRELLYVRLTRPDNQRIEVLSEVSLEGRLSANVWHHLAISVHDSVHSGKVIIEVTLTIDGWCEVQVPLTFKGILVRKSRPTNVIIGDTRKGLSKEAENIAVPPGQWHFGSLMMFRKPVLKDKKNVVLLAAYGPNCYSVTKARVGSLPPAWYTLFNHKTLTSGVSWSELLDNNGVVYYKELQENLMCSYSAKNSDAMNVYPQTSSTSGGLSTSFRVVGMDQRCSQLVPMFVPLVTFCEPSTVSFSTISSAIDCLGGISVFVFLMAKVVELEGNETDQAQALELLLKLSHIEPSLKAQSSSYLPLIKYMLETEACSPGSYMLKAILDTCCDHAGLLSTWADELEVSTSCDYILIEPFTVVTLVLGAPQAWLNAPGSPLALLLRSLLALLRDDHPFREFNAAQLNRANALEAILEFCKGRLVESGTKLDQQLCVSLVDVIRGLMTAPPQLHHVTAIADYLLLAHPAHATYISHARASLYFVLPPRPPSRQRRHARRNGAGLFDGTDIGEYRGLFTRPVDPSKLNRALANLQMKQISGKTKSRRRSKLSPPEELANQSEIICDSGISGSYHGGNLELDLDHLSDTSANTYFTNRRLNRRSSSTSTTSSSTSSSSNATDDDDKYNNVSEVDEGDDSITVGLLNLLRDQILVMPDSVAHNALPNVLTPECFIVMANHANTAVTTAVVKVLSAYLERVSIEEKCRFVKDRGFHLLAMQLSHAGPTIELADALAGIVTNTHWLPISVQTEDSVDDFNLPGIAPLLGLLPRSVTVAATDPTLCHNILSFLHNIFTKIADWKSLLDYGIVEALLKTIVCIVHHEGVINGAVNELTEYDSNLLMTDVDSFLSTIVMQCFQTSGANNLQIFHDILCQVEYVYGLEYRSCGEFADCCLTVKRTYCNILQNALKSLVDTISSHTTKPFFFSSVISISSDDVDSSSGYSVNAPMLYPANITTGKISKSDLIERFKAVATKSTEFLVYSEPNSYEILMNLKNEKIIDFIKGIWAFLLQALVCIVERKSTSVRTSWSNVVWASREILRGLGAQAFLWLLSPANPTSLKMFAVQSILNEPRSRDILMYIISSTQLEKNLALFLWDLRNTGNLTESSVKCVDELTSKVEEWCASSVLGLISSSLGSEPLNSGASILPISREILVTETCATLSLARHTWRKHRDQGPIHKVVYRHEPVVRELSERAMKVTKEVEAGQSHQRKLLMESIKNEFGCRVQAAFKWKELINSLTHERAVWHSPNLYPKSWELDPTEGPARVRNRLRRCHLNLDRKFFKADSLNYAERDESSERVKEPLDFLFEGSMSTSAALIDRLHTNTKIRHMCKASVVSPDKTLPGELLIGHCSLYFVPTTSDNTKEWAFDQIKELHRRRFELQERALEIFLLNGKTFLIAFDTTKERDVFMSALLDCELCNRVASEPLGDAVELWREGGLTNWQYLTILNTLAGRSYNDLMQYPILPFILADYTSQVLDLDDIKSYRNLTKPMAIQEKKNEAHYINNYNYLKKELTDAMNIMSHNHEPYHYSSHYSNSGIVLHFLVRLPPFTNMFLSYQDNNFDWPDRTFHSLHTTWRLTSSESATDVKELIPEFFFLPEFLTNRECFDFGTRQNGEPVDNVMLPSWATDPRIFILVHRQALESRHVREYLPQWIDLVFGYKQTGKAAIESINVFHPATYYGFDADSIPDELLRKAWRTMVRMYGQTPRQLFKAPHPMVIKSLAPITNVTAPPVLKSVRGLTWGHYAGSPGDPAPTVIWQHNHQIPISTLVALLSNDVFGLAPTTCLLLTYSKESYISQTIAGHPSVLGAALISWGHGDGIVRAKLRKEQIPFPAISCNTDSVAFCTSVPDCNQLWVAYNTGKICVFTFKFDGAGGVLELEDEPVCLVGHRAVVTSIAISRAFSIAVSAAEDGSSIIWDINTLNYVRSLPDIQLPIKVVSISETLGDIASVGQEKHSSSMRLHTINASLVGCLTTTEQITSVCFSTAPEGISVNVVAAGMSDGSIRLWSTWDLTPVGKLSAHGLTQPIICVTFSHDSQHLYASTAEGQIVIWQASSAKFIGKTPRFLNLTTLL</sequence>
<dbReference type="PROSITE" id="PS51783">
    <property type="entry name" value="PH_BEACH"/>
    <property type="match status" value="1"/>
</dbReference>
<dbReference type="PROSITE" id="PS00678">
    <property type="entry name" value="WD_REPEATS_1"/>
    <property type="match status" value="1"/>
</dbReference>
<feature type="domain" description="BEACH-type PH" evidence="6">
    <location>
        <begin position="2619"/>
        <end position="2711"/>
    </location>
</feature>
<feature type="domain" description="BEACH" evidence="5">
    <location>
        <begin position="2716"/>
        <end position="3015"/>
    </location>
</feature>
<dbReference type="SUPFAM" id="SSF50978">
    <property type="entry name" value="WD40 repeat-like"/>
    <property type="match status" value="1"/>
</dbReference>
<dbReference type="Pfam" id="PF00400">
    <property type="entry name" value="WD40"/>
    <property type="match status" value="1"/>
</dbReference>
<feature type="compositionally biased region" description="Low complexity" evidence="4">
    <location>
        <begin position="1902"/>
        <end position="1916"/>
    </location>
</feature>
<dbReference type="InterPro" id="IPR000409">
    <property type="entry name" value="BEACH_dom"/>
</dbReference>
<feature type="region of interest" description="Disordered" evidence="4">
    <location>
        <begin position="169"/>
        <end position="221"/>
    </location>
</feature>
<dbReference type="SUPFAM" id="SSF50729">
    <property type="entry name" value="PH domain-like"/>
    <property type="match status" value="1"/>
</dbReference>
<feature type="region of interest" description="Disordered" evidence="4">
    <location>
        <begin position="246"/>
        <end position="277"/>
    </location>
</feature>
<dbReference type="EMBL" id="GBBI01004518">
    <property type="protein sequence ID" value="JAC14194.1"/>
    <property type="molecule type" value="mRNA"/>
</dbReference>
<feature type="non-terminal residue" evidence="7">
    <location>
        <position position="1"/>
    </location>
</feature>
<dbReference type="CDD" id="cd01201">
    <property type="entry name" value="PH_BEACH"/>
    <property type="match status" value="1"/>
</dbReference>
<proteinExistence type="evidence at transcript level"/>
<dbReference type="Pfam" id="PF14844">
    <property type="entry name" value="PH_BEACH"/>
    <property type="match status" value="1"/>
</dbReference>
<name>A0A023F090_TRIIF</name>
<dbReference type="PROSITE" id="PS50294">
    <property type="entry name" value="WD_REPEATS_REGION"/>
    <property type="match status" value="1"/>
</dbReference>
<feature type="repeat" description="WD" evidence="3">
    <location>
        <begin position="3317"/>
        <end position="3358"/>
    </location>
</feature>
<dbReference type="GO" id="GO:0016301">
    <property type="term" value="F:kinase activity"/>
    <property type="evidence" value="ECO:0007669"/>
    <property type="project" value="UniProtKB-KW"/>
</dbReference>
<evidence type="ECO:0000256" key="3">
    <source>
        <dbReference type="PROSITE-ProRule" id="PRU00221"/>
    </source>
</evidence>
<dbReference type="InterPro" id="IPR001680">
    <property type="entry name" value="WD40_rpt"/>
</dbReference>
<dbReference type="InterPro" id="IPR036372">
    <property type="entry name" value="BEACH_dom_sf"/>
</dbReference>
<dbReference type="Gene3D" id="2.30.29.30">
    <property type="entry name" value="Pleckstrin-homology domain (PH domain)/Phosphotyrosine-binding domain (PTB)"/>
    <property type="match status" value="1"/>
</dbReference>
<evidence type="ECO:0000313" key="7">
    <source>
        <dbReference type="EMBL" id="JAC14194.1"/>
    </source>
</evidence>
<keyword evidence="2" id="KW-0677">Repeat</keyword>
<dbReference type="SUPFAM" id="SSF81837">
    <property type="entry name" value="BEACH domain"/>
    <property type="match status" value="1"/>
</dbReference>
<keyword evidence="7" id="KW-0418">Kinase</keyword>
<evidence type="ECO:0000259" key="5">
    <source>
        <dbReference type="PROSITE" id="PS50197"/>
    </source>
</evidence>
<dbReference type="InterPro" id="IPR023362">
    <property type="entry name" value="PH-BEACH_dom"/>
</dbReference>
<evidence type="ECO:0000256" key="2">
    <source>
        <dbReference type="ARBA" id="ARBA00022737"/>
    </source>
</evidence>
<dbReference type="InterPro" id="IPR011993">
    <property type="entry name" value="PH-like_dom_sf"/>
</dbReference>
<feature type="compositionally biased region" description="Polar residues" evidence="4">
    <location>
        <begin position="195"/>
        <end position="219"/>
    </location>
</feature>
<organism evidence="7">
    <name type="scientific">Triatoma infestans</name>
    <name type="common">Assassin bug</name>
    <dbReference type="NCBI Taxonomy" id="30076"/>
    <lineage>
        <taxon>Eukaryota</taxon>
        <taxon>Metazoa</taxon>
        <taxon>Ecdysozoa</taxon>
        <taxon>Arthropoda</taxon>
        <taxon>Hexapoda</taxon>
        <taxon>Insecta</taxon>
        <taxon>Pterygota</taxon>
        <taxon>Neoptera</taxon>
        <taxon>Paraneoptera</taxon>
        <taxon>Hemiptera</taxon>
        <taxon>Heteroptera</taxon>
        <taxon>Panheteroptera</taxon>
        <taxon>Cimicomorpha</taxon>
        <taxon>Reduviidae</taxon>
        <taxon>Triatominae</taxon>
        <taxon>Triatoma</taxon>
    </lineage>
</organism>
<dbReference type="SMART" id="SM01026">
    <property type="entry name" value="Beach"/>
    <property type="match status" value="1"/>
</dbReference>
<keyword evidence="7" id="KW-0808">Transferase</keyword>
<dbReference type="SMART" id="SM00320">
    <property type="entry name" value="WD40"/>
    <property type="match status" value="4"/>
</dbReference>
<dbReference type="InterPro" id="IPR019775">
    <property type="entry name" value="WD40_repeat_CS"/>
</dbReference>
<dbReference type="FunFam" id="1.10.1540.10:FF:000001">
    <property type="entry name" value="neurobeachin isoform X1"/>
    <property type="match status" value="1"/>
</dbReference>
<feature type="repeat" description="WD" evidence="3">
    <location>
        <begin position="3183"/>
        <end position="3224"/>
    </location>
</feature>
<dbReference type="PROSITE" id="PS50197">
    <property type="entry name" value="BEACH"/>
    <property type="match status" value="1"/>
</dbReference>
<feature type="region of interest" description="Disordered" evidence="4">
    <location>
        <begin position="1835"/>
        <end position="1858"/>
    </location>
</feature>
<dbReference type="PROSITE" id="PS50082">
    <property type="entry name" value="WD_REPEATS_2"/>
    <property type="match status" value="2"/>
</dbReference>
<evidence type="ECO:0000256" key="4">
    <source>
        <dbReference type="SAM" id="MobiDB-lite"/>
    </source>
</evidence>
<dbReference type="Pfam" id="PF02138">
    <property type="entry name" value="Beach"/>
    <property type="match status" value="1"/>
</dbReference>
<dbReference type="CDD" id="cd06071">
    <property type="entry name" value="Beach"/>
    <property type="match status" value="1"/>
</dbReference>
<dbReference type="Gene3D" id="2.130.10.10">
    <property type="entry name" value="YVTN repeat-like/Quinoprotein amine dehydrogenase"/>
    <property type="match status" value="1"/>
</dbReference>
<evidence type="ECO:0000256" key="1">
    <source>
        <dbReference type="ARBA" id="ARBA00022574"/>
    </source>
</evidence>
<evidence type="ECO:0000259" key="6">
    <source>
        <dbReference type="PROSITE" id="PS51783"/>
    </source>
</evidence>
<accession>A0A023F090</accession>
<dbReference type="PANTHER" id="PTHR13743:SF86">
    <property type="entry name" value="LYSOSOMAL-TRAFFICKING REGULATOR"/>
    <property type="match status" value="1"/>
</dbReference>
<dbReference type="Gene3D" id="1.10.1540.10">
    <property type="entry name" value="BEACH domain"/>
    <property type="match status" value="1"/>
</dbReference>
<dbReference type="InterPro" id="IPR015943">
    <property type="entry name" value="WD40/YVTN_repeat-like_dom_sf"/>
</dbReference>